<protein>
    <submittedName>
        <fullName evidence="1">Uncharacterized protein</fullName>
    </submittedName>
</protein>
<dbReference type="Proteomes" id="UP000186216">
    <property type="component" value="Unassembled WGS sequence"/>
</dbReference>
<dbReference type="RefSeq" id="WP_272848216.1">
    <property type="nucleotide sequence ID" value="NZ_CP067140.1"/>
</dbReference>
<accession>A0AA46A5X6</accession>
<evidence type="ECO:0000313" key="1">
    <source>
        <dbReference type="EMBL" id="SIS88252.1"/>
    </source>
</evidence>
<gene>
    <name evidence="1" type="ORF">SAMN05421772_107138</name>
</gene>
<name>A0AA46A5X6_9RHOB</name>
<sequence>MIRTIQIGGYISVQGLFERMSPNGNVVVRVGKQTYEGKPVSK</sequence>
<organism evidence="1 2">
    <name type="scientific">Paracoccus saliphilus</name>
    <dbReference type="NCBI Taxonomy" id="405559"/>
    <lineage>
        <taxon>Bacteria</taxon>
        <taxon>Pseudomonadati</taxon>
        <taxon>Pseudomonadota</taxon>
        <taxon>Alphaproteobacteria</taxon>
        <taxon>Rhodobacterales</taxon>
        <taxon>Paracoccaceae</taxon>
        <taxon>Paracoccus</taxon>
    </lineage>
</organism>
<proteinExistence type="predicted"/>
<dbReference type="AlphaFoldDB" id="A0AA46A5X6"/>
<dbReference type="EMBL" id="FTOU01000007">
    <property type="protein sequence ID" value="SIS88252.1"/>
    <property type="molecule type" value="Genomic_DNA"/>
</dbReference>
<evidence type="ECO:0000313" key="2">
    <source>
        <dbReference type="Proteomes" id="UP000186216"/>
    </source>
</evidence>
<reference evidence="1 2" key="1">
    <citation type="submission" date="2017-01" db="EMBL/GenBank/DDBJ databases">
        <authorList>
            <person name="Varghese N."/>
            <person name="Submissions S."/>
        </authorList>
    </citation>
    <scope>NUCLEOTIDE SEQUENCE [LARGE SCALE GENOMIC DNA]</scope>
    <source>
        <strain evidence="1 2">DSM 18447</strain>
    </source>
</reference>
<comment type="caution">
    <text evidence="1">The sequence shown here is derived from an EMBL/GenBank/DDBJ whole genome shotgun (WGS) entry which is preliminary data.</text>
</comment>